<dbReference type="SUPFAM" id="SSF53901">
    <property type="entry name" value="Thiolase-like"/>
    <property type="match status" value="2"/>
</dbReference>
<reference evidence="4 5" key="1">
    <citation type="submission" date="2018-05" db="EMBL/GenBank/DDBJ databases">
        <title>Abyssibacter profundi OUC007T gen. nov., sp. nov, a marine bacterium isolated from seawater of the Mariana Trench.</title>
        <authorList>
            <person name="Zhou S."/>
        </authorList>
    </citation>
    <scope>NUCLEOTIDE SEQUENCE [LARGE SCALE GENOMIC DNA]</scope>
    <source>
        <strain evidence="4 5">OUC007</strain>
    </source>
</reference>
<dbReference type="NCBIfam" id="NF005293">
    <property type="entry name" value="PRK06816.1"/>
    <property type="match status" value="1"/>
</dbReference>
<keyword evidence="2" id="KW-0012">Acyltransferase</keyword>
<dbReference type="InterPro" id="IPR013747">
    <property type="entry name" value="ACP_syn_III_C"/>
</dbReference>
<comment type="caution">
    <text evidence="4">The sequence shown here is derived from an EMBL/GenBank/DDBJ whole genome shotgun (WGS) entry which is preliminary data.</text>
</comment>
<gene>
    <name evidence="4" type="ORF">DEH80_12015</name>
</gene>
<evidence type="ECO:0000313" key="4">
    <source>
        <dbReference type="EMBL" id="PWN55511.1"/>
    </source>
</evidence>
<sequence>MQDVFIRGTSAVLPNAPVSNDDMESVLGQIGDRPARERRIVLSRNGIRQRYYAVDPATRQPTHTNARLTAEAVKGLVGADFSLPDLDVLACGTSSPDQMAPGHGVMVHGELPEAASCEAVSLAGICCSGVAALRYAALTVSAGQASTAVATGSETASTFMRSEQFTAQYEAQLSAMERRPELAFDGVFLRWMLSDGAGALLLGRQPAEHGLSFRLDWIELRSYAHEQAACMYAGARKQAEGGLQGWRELPADAWSASGAMTFQQDVRQLNEHIVALTIERALPEVLARRPLAADAIDWFLPHYSSEYFRPRIQQGLRRIGFEIPEDRWFTNLPEVGNVGSASIYLMLDALQRETSLAPGQRVLCFVPESGRFSAAYMLLTVVEGA</sequence>
<evidence type="ECO:0000313" key="5">
    <source>
        <dbReference type="Proteomes" id="UP000251800"/>
    </source>
</evidence>
<name>A0A363UJB6_9GAMM</name>
<evidence type="ECO:0000256" key="2">
    <source>
        <dbReference type="ARBA" id="ARBA00023315"/>
    </source>
</evidence>
<dbReference type="Gene3D" id="3.40.47.10">
    <property type="match status" value="2"/>
</dbReference>
<organism evidence="4 5">
    <name type="scientific">Abyssibacter profundi</name>
    <dbReference type="NCBI Taxonomy" id="2182787"/>
    <lineage>
        <taxon>Bacteria</taxon>
        <taxon>Pseudomonadati</taxon>
        <taxon>Pseudomonadota</taxon>
        <taxon>Gammaproteobacteria</taxon>
        <taxon>Chromatiales</taxon>
        <taxon>Oceanococcaceae</taxon>
        <taxon>Abyssibacter</taxon>
    </lineage>
</organism>
<keyword evidence="5" id="KW-1185">Reference proteome</keyword>
<dbReference type="Proteomes" id="UP000251800">
    <property type="component" value="Unassembled WGS sequence"/>
</dbReference>
<dbReference type="InterPro" id="IPR016039">
    <property type="entry name" value="Thiolase-like"/>
</dbReference>
<accession>A0A363UJB6</accession>
<feature type="domain" description="Beta-ketoacyl-[acyl-carrier-protein] synthase III C-terminal" evidence="3">
    <location>
        <begin position="286"/>
        <end position="365"/>
    </location>
</feature>
<dbReference type="PANTHER" id="PTHR34069:SF2">
    <property type="entry name" value="BETA-KETOACYL-[ACYL-CARRIER-PROTEIN] SYNTHASE III"/>
    <property type="match status" value="1"/>
</dbReference>
<dbReference type="GO" id="GO:0016746">
    <property type="term" value="F:acyltransferase activity"/>
    <property type="evidence" value="ECO:0007669"/>
    <property type="project" value="UniProtKB-KW"/>
</dbReference>
<dbReference type="RefSeq" id="WP_109720749.1">
    <property type="nucleotide sequence ID" value="NZ_QEQK01000010.1"/>
</dbReference>
<dbReference type="AlphaFoldDB" id="A0A363UJB6"/>
<evidence type="ECO:0000256" key="1">
    <source>
        <dbReference type="ARBA" id="ARBA00022679"/>
    </source>
</evidence>
<dbReference type="OrthoDB" id="2514738at2"/>
<dbReference type="GO" id="GO:0044550">
    <property type="term" value="P:secondary metabolite biosynthetic process"/>
    <property type="evidence" value="ECO:0007669"/>
    <property type="project" value="TreeGrafter"/>
</dbReference>
<proteinExistence type="predicted"/>
<keyword evidence="1" id="KW-0808">Transferase</keyword>
<dbReference type="PANTHER" id="PTHR34069">
    <property type="entry name" value="3-OXOACYL-[ACYL-CARRIER-PROTEIN] SYNTHASE 3"/>
    <property type="match status" value="1"/>
</dbReference>
<evidence type="ECO:0000259" key="3">
    <source>
        <dbReference type="Pfam" id="PF08541"/>
    </source>
</evidence>
<dbReference type="Pfam" id="PF08541">
    <property type="entry name" value="ACP_syn_III_C"/>
    <property type="match status" value="1"/>
</dbReference>
<dbReference type="CDD" id="cd00827">
    <property type="entry name" value="init_cond_enzymes"/>
    <property type="match status" value="1"/>
</dbReference>
<protein>
    <recommendedName>
        <fullName evidence="3">Beta-ketoacyl-[acyl-carrier-protein] synthase III C-terminal domain-containing protein</fullName>
    </recommendedName>
</protein>
<dbReference type="EMBL" id="QEQK01000010">
    <property type="protein sequence ID" value="PWN55511.1"/>
    <property type="molecule type" value="Genomic_DNA"/>
</dbReference>